<dbReference type="GO" id="GO:1990140">
    <property type="term" value="C:molybdopterin synthase complex"/>
    <property type="evidence" value="ECO:0007669"/>
    <property type="project" value="UniProtKB-UniRule"/>
</dbReference>
<keyword evidence="2 6" id="KW-0963">Cytoplasm</keyword>
<keyword evidence="4 6" id="KW-0547">Nucleotide-binding</keyword>
<dbReference type="InterPro" id="IPR044672">
    <property type="entry name" value="MOCS2A"/>
</dbReference>
<evidence type="ECO:0000256" key="6">
    <source>
        <dbReference type="HAMAP-Rule" id="MF_03051"/>
    </source>
</evidence>
<dbReference type="PANTHER" id="PTHR33359">
    <property type="entry name" value="MOLYBDOPTERIN SYNTHASE SULFUR CARRIER SUBUNIT"/>
    <property type="match status" value="1"/>
</dbReference>
<keyword evidence="3 6" id="KW-0597">Phosphoprotein</keyword>
<organism evidence="7 8">
    <name type="scientific">Ceratopteris richardii</name>
    <name type="common">Triangle waterfern</name>
    <dbReference type="NCBI Taxonomy" id="49495"/>
    <lineage>
        <taxon>Eukaryota</taxon>
        <taxon>Viridiplantae</taxon>
        <taxon>Streptophyta</taxon>
        <taxon>Embryophyta</taxon>
        <taxon>Tracheophyta</taxon>
        <taxon>Polypodiopsida</taxon>
        <taxon>Polypodiidae</taxon>
        <taxon>Polypodiales</taxon>
        <taxon>Pteridineae</taxon>
        <taxon>Pteridaceae</taxon>
        <taxon>Parkerioideae</taxon>
        <taxon>Ceratopteris</taxon>
    </lineage>
</organism>
<dbReference type="FunFam" id="3.10.20.30:FF:000010">
    <property type="entry name" value="Molybdopterin synthase sulfur carrier subunit"/>
    <property type="match status" value="1"/>
</dbReference>
<sequence length="96" mass="10199">MDAEFSQTEGTCGRVKVLFFARAREIAGVSETSLGIDGAESSKTIKDCIDLLTKQFPGLEEIMSCIVVALNQEYADQSSLVKSGDELALIPPISGG</sequence>
<keyword evidence="8" id="KW-1185">Reference proteome</keyword>
<dbReference type="GO" id="GO:0006777">
    <property type="term" value="P:Mo-molybdopterin cofactor biosynthetic process"/>
    <property type="evidence" value="ECO:0007669"/>
    <property type="project" value="UniProtKB-UniRule"/>
</dbReference>
<dbReference type="OrthoDB" id="5531344at2759"/>
<dbReference type="HAMAP" id="MF_03051">
    <property type="entry name" value="MOCS2A"/>
    <property type="match status" value="1"/>
</dbReference>
<comment type="subcellular location">
    <subcellularLocation>
        <location evidence="6">Cytoplasm</location>
    </subcellularLocation>
</comment>
<dbReference type="CDD" id="cd00754">
    <property type="entry name" value="Ubl_MoaD"/>
    <property type="match status" value="1"/>
</dbReference>
<dbReference type="GO" id="GO:0000166">
    <property type="term" value="F:nucleotide binding"/>
    <property type="evidence" value="ECO:0007669"/>
    <property type="project" value="UniProtKB-KW"/>
</dbReference>
<evidence type="ECO:0000256" key="3">
    <source>
        <dbReference type="ARBA" id="ARBA00022553"/>
    </source>
</evidence>
<evidence type="ECO:0000313" key="7">
    <source>
        <dbReference type="EMBL" id="KAH7277500.1"/>
    </source>
</evidence>
<proteinExistence type="inferred from homology"/>
<dbReference type="OMA" id="HVLFFAK"/>
<dbReference type="InterPro" id="IPR012675">
    <property type="entry name" value="Beta-grasp_dom_sf"/>
</dbReference>
<dbReference type="InterPro" id="IPR016155">
    <property type="entry name" value="Mopterin_synth/thiamin_S_b"/>
</dbReference>
<feature type="modified residue" description="1-thioglycine; alternate" evidence="6">
    <location>
        <position position="96"/>
    </location>
</feature>
<evidence type="ECO:0000256" key="5">
    <source>
        <dbReference type="ARBA" id="ARBA00023150"/>
    </source>
</evidence>
<dbReference type="GO" id="GO:0030366">
    <property type="term" value="F:molybdopterin synthase activity"/>
    <property type="evidence" value="ECO:0007669"/>
    <property type="project" value="UniProtKB-UniRule"/>
</dbReference>
<dbReference type="InterPro" id="IPR003749">
    <property type="entry name" value="ThiS/MoaD-like"/>
</dbReference>
<dbReference type="Pfam" id="PF02597">
    <property type="entry name" value="ThiS"/>
    <property type="match status" value="1"/>
</dbReference>
<protein>
    <recommendedName>
        <fullName evidence="6">Molybdopterin synthase sulfur carrier subunit</fullName>
    </recommendedName>
    <alternativeName>
        <fullName evidence="6">Molybdenum cofactor synthesis protein 2 small subunit</fullName>
    </alternativeName>
    <alternativeName>
        <fullName evidence="6">Molybdenum cofactor synthesis protein 2A</fullName>
        <shortName evidence="6">MOCS2A</shortName>
    </alternativeName>
    <alternativeName>
        <fullName evidence="6">Sulfur carrier protein MOCS2A</fullName>
    </alternativeName>
</protein>
<dbReference type="AlphaFoldDB" id="A0A8T2Q1E1"/>
<name>A0A8T2Q1E1_CERRI</name>
<comment type="pathway">
    <text evidence="1 6">Cofactor biosynthesis; molybdopterin biosynthesis.</text>
</comment>
<comment type="subunit">
    <text evidence="6">Heterotetramer; composed of 2 small (MOCS2A) and 2 large (MOCS2B) subunits.</text>
</comment>
<feature type="modified residue" description="Glycyl adenylate; alternate" evidence="6">
    <location>
        <position position="96"/>
    </location>
</feature>
<reference evidence="7" key="1">
    <citation type="submission" date="2021-08" db="EMBL/GenBank/DDBJ databases">
        <title>WGS assembly of Ceratopteris richardii.</title>
        <authorList>
            <person name="Marchant D.B."/>
            <person name="Chen G."/>
            <person name="Jenkins J."/>
            <person name="Shu S."/>
            <person name="Leebens-Mack J."/>
            <person name="Grimwood J."/>
            <person name="Schmutz J."/>
            <person name="Soltis P."/>
            <person name="Soltis D."/>
            <person name="Chen Z.-H."/>
        </authorList>
    </citation>
    <scope>NUCLEOTIDE SEQUENCE</scope>
    <source>
        <strain evidence="7">Whitten #5841</strain>
        <tissue evidence="7">Leaf</tissue>
    </source>
</reference>
<dbReference type="InterPro" id="IPR028887">
    <property type="entry name" value="MOCS2A_euk"/>
</dbReference>
<dbReference type="Proteomes" id="UP000825935">
    <property type="component" value="Chromosome 39"/>
</dbReference>
<comment type="PTM">
    <text evidence="6">C-terminal thiocarboxylation occurs in 2 steps, it is first acyl-adenylated (-COAMP) via the hesA/moeB/thiF part of MOCS3, then thiocarboxylated (-COSH) via the rhodanese domain of MOCS3.</text>
</comment>
<dbReference type="GO" id="GO:1990133">
    <property type="term" value="C:molybdopterin adenylyltransferase complex"/>
    <property type="evidence" value="ECO:0007669"/>
    <property type="project" value="TreeGrafter"/>
</dbReference>
<evidence type="ECO:0000256" key="1">
    <source>
        <dbReference type="ARBA" id="ARBA00005046"/>
    </source>
</evidence>
<dbReference type="Gene3D" id="3.10.20.30">
    <property type="match status" value="1"/>
</dbReference>
<dbReference type="SUPFAM" id="SSF54285">
    <property type="entry name" value="MoaD/ThiS"/>
    <property type="match status" value="1"/>
</dbReference>
<comment type="caution">
    <text evidence="7">The sequence shown here is derived from an EMBL/GenBank/DDBJ whole genome shotgun (WGS) entry which is preliminary data.</text>
</comment>
<evidence type="ECO:0000313" key="8">
    <source>
        <dbReference type="Proteomes" id="UP000825935"/>
    </source>
</evidence>
<dbReference type="EMBL" id="CM035444">
    <property type="protein sequence ID" value="KAH7277501.1"/>
    <property type="molecule type" value="Genomic_DNA"/>
</dbReference>
<gene>
    <name evidence="7" type="ORF">KP509_39G054400</name>
</gene>
<keyword evidence="5 6" id="KW-0501">Molybdenum cofactor biosynthesis</keyword>
<accession>A0A8T2Q1E1</accession>
<dbReference type="EMBL" id="CM035444">
    <property type="protein sequence ID" value="KAH7277500.1"/>
    <property type="molecule type" value="Genomic_DNA"/>
</dbReference>
<comment type="similarity">
    <text evidence="6">Belongs to the MoaD family. MOCS2A subfamily.</text>
</comment>
<comment type="function">
    <text evidence="6">Acts as a sulfur carrier required for molybdopterin biosynthesis. Component of the molybdopterin synthase complex that catalyzes the conversion of precursor Z into molybdopterin by mediating the incorporation of 2 sulfur atoms into precursor Z to generate a dithiolene group. In the complex, serves as sulfur donor by being thiocarboxylated (-COSH) at its C-terminus by MOCS3. After interaction with MOCS2B, the sulfur is then transferred to precursor Z to form molybdopterin.</text>
</comment>
<evidence type="ECO:0000256" key="4">
    <source>
        <dbReference type="ARBA" id="ARBA00022741"/>
    </source>
</evidence>
<evidence type="ECO:0000256" key="2">
    <source>
        <dbReference type="ARBA" id="ARBA00022490"/>
    </source>
</evidence>
<dbReference type="PANTHER" id="PTHR33359:SF1">
    <property type="entry name" value="MOLYBDOPTERIN SYNTHASE SULFUR CARRIER SUBUNIT"/>
    <property type="match status" value="1"/>
</dbReference>
<dbReference type="NCBIfam" id="TIGR01682">
    <property type="entry name" value="moaD"/>
    <property type="match status" value="1"/>
</dbReference>